<dbReference type="RefSeq" id="WP_003294399.1">
    <property type="nucleotide sequence ID" value="NZ_KK020676.1"/>
</dbReference>
<dbReference type="HOGENOM" id="CLU_2719179_0_0_6"/>
<dbReference type="AlphaFoldDB" id="A0A061JKJ1"/>
<dbReference type="OrthoDB" id="6949729at2"/>
<dbReference type="Proteomes" id="UP000026923">
    <property type="component" value="Unassembled WGS sequence"/>
</dbReference>
<dbReference type="EMBL" id="AMCZ02000024">
    <property type="protein sequence ID" value="EWC40172.1"/>
    <property type="molecule type" value="Genomic_DNA"/>
</dbReference>
<protein>
    <submittedName>
        <fullName evidence="1">Uncharacterized protein</fullName>
    </submittedName>
</protein>
<sequence length="77" mass="8352">MLTRDEADGAAEVMLTAYCRACGCATPDEVRKACEMMISKAARAIEKYNDAGTAIEVLQRTARHVARVPAEEVANVH</sequence>
<organism evidence="1 2">
    <name type="scientific">Stutzerimonas stutzeri KOS6</name>
    <dbReference type="NCBI Taxonomy" id="1218352"/>
    <lineage>
        <taxon>Bacteria</taxon>
        <taxon>Pseudomonadati</taxon>
        <taxon>Pseudomonadota</taxon>
        <taxon>Gammaproteobacteria</taxon>
        <taxon>Pseudomonadales</taxon>
        <taxon>Pseudomonadaceae</taxon>
        <taxon>Stutzerimonas</taxon>
    </lineage>
</organism>
<proteinExistence type="predicted"/>
<reference evidence="1 2" key="1">
    <citation type="journal article" date="2013" name="Genome Announc.">
        <title>Draft Genome of the Nitrogen-Fixing Bacterium Pseudomonas stutzeri Strain KOS6 Isolated from Industrial Hydrocarbon Sludge.</title>
        <authorList>
            <person name="Grigoryeva T.V."/>
            <person name="Laikov A.V."/>
            <person name="Naumova R.P."/>
            <person name="Manolov A.I."/>
            <person name="Larin A.K."/>
            <person name="Karpova I.Y."/>
            <person name="Semashko T.A."/>
            <person name="Alexeev D.G."/>
            <person name="Kostryukova E.S."/>
            <person name="Muller R."/>
            <person name="Govorun V.M."/>
        </authorList>
    </citation>
    <scope>NUCLEOTIDE SEQUENCE [LARGE SCALE GENOMIC DNA]</scope>
    <source>
        <strain evidence="1 2">KOS6</strain>
    </source>
</reference>
<gene>
    <name evidence="1" type="ORF">B597_016480</name>
</gene>
<accession>A0A061JKJ1</accession>
<evidence type="ECO:0000313" key="2">
    <source>
        <dbReference type="Proteomes" id="UP000026923"/>
    </source>
</evidence>
<evidence type="ECO:0000313" key="1">
    <source>
        <dbReference type="EMBL" id="EWC40172.1"/>
    </source>
</evidence>
<name>A0A061JKJ1_STUST</name>
<comment type="caution">
    <text evidence="1">The sequence shown here is derived from an EMBL/GenBank/DDBJ whole genome shotgun (WGS) entry which is preliminary data.</text>
</comment>